<evidence type="ECO:0000256" key="1">
    <source>
        <dbReference type="ARBA" id="ARBA00022614"/>
    </source>
</evidence>
<dbReference type="AlphaFoldDB" id="A0A9N8H1Z0"/>
<evidence type="ECO:0000313" key="3">
    <source>
        <dbReference type="EMBL" id="CAB9496812.1"/>
    </source>
</evidence>
<keyword evidence="2" id="KW-0677">Repeat</keyword>
<dbReference type="Gene3D" id="3.80.10.10">
    <property type="entry name" value="Ribonuclease Inhibitor"/>
    <property type="match status" value="1"/>
</dbReference>
<evidence type="ECO:0000313" key="4">
    <source>
        <dbReference type="Proteomes" id="UP001153069"/>
    </source>
</evidence>
<evidence type="ECO:0000256" key="2">
    <source>
        <dbReference type="ARBA" id="ARBA00022737"/>
    </source>
</evidence>
<comment type="caution">
    <text evidence="3">The sequence shown here is derived from an EMBL/GenBank/DDBJ whole genome shotgun (WGS) entry which is preliminary data.</text>
</comment>
<name>A0A9N8H1Z0_9STRA</name>
<sequence>MTYLTRLFCNISFGQIISFDILWLQIPSSLLSRTNSIGGIALLDNQLTGPLPTELGLLTDLQAMWFGSNIFTGTIPIELGQLSLLVDIGLDELMFSGTIPTELAVLTGMSTVTLQTLQLDYSGLTGTIPRWLNWQYDIPRHIDYGGDLLNWDCIRIHLCLSSQVSPSSYS</sequence>
<organism evidence="3 4">
    <name type="scientific">Seminavis robusta</name>
    <dbReference type="NCBI Taxonomy" id="568900"/>
    <lineage>
        <taxon>Eukaryota</taxon>
        <taxon>Sar</taxon>
        <taxon>Stramenopiles</taxon>
        <taxon>Ochrophyta</taxon>
        <taxon>Bacillariophyta</taxon>
        <taxon>Bacillariophyceae</taxon>
        <taxon>Bacillariophycidae</taxon>
        <taxon>Naviculales</taxon>
        <taxon>Naviculaceae</taxon>
        <taxon>Seminavis</taxon>
    </lineage>
</organism>
<dbReference type="InterPro" id="IPR032675">
    <property type="entry name" value="LRR_dom_sf"/>
</dbReference>
<protein>
    <submittedName>
        <fullName evidence="3">Di-glucose binding within endoplasmic reticulum</fullName>
    </submittedName>
</protein>
<keyword evidence="4" id="KW-1185">Reference proteome</keyword>
<gene>
    <name evidence="3" type="ORF">SEMRO_10_G007780.1</name>
</gene>
<dbReference type="SUPFAM" id="SSF52058">
    <property type="entry name" value="L domain-like"/>
    <property type="match status" value="1"/>
</dbReference>
<dbReference type="PANTHER" id="PTHR48056">
    <property type="entry name" value="LRR RECEPTOR-LIKE SERINE/THREONINE-PROTEIN KINASE-RELATED"/>
    <property type="match status" value="1"/>
</dbReference>
<dbReference type="InterPro" id="IPR050647">
    <property type="entry name" value="Plant_LRR-RLKs"/>
</dbReference>
<reference evidence="3" key="1">
    <citation type="submission" date="2020-06" db="EMBL/GenBank/DDBJ databases">
        <authorList>
            <consortium name="Plant Systems Biology data submission"/>
        </authorList>
    </citation>
    <scope>NUCLEOTIDE SEQUENCE</scope>
    <source>
        <strain evidence="3">D6</strain>
    </source>
</reference>
<proteinExistence type="predicted"/>
<accession>A0A9N8H1Z0</accession>
<dbReference type="EMBL" id="CAICTM010000010">
    <property type="protein sequence ID" value="CAB9496812.1"/>
    <property type="molecule type" value="Genomic_DNA"/>
</dbReference>
<keyword evidence="1" id="KW-0433">Leucine-rich repeat</keyword>
<dbReference type="Proteomes" id="UP001153069">
    <property type="component" value="Unassembled WGS sequence"/>
</dbReference>